<feature type="transmembrane region" description="Helical" evidence="1">
    <location>
        <begin position="542"/>
        <end position="564"/>
    </location>
</feature>
<dbReference type="AlphaFoldDB" id="A0A5N1IBP8"/>
<dbReference type="EMBL" id="VYWW01000020">
    <property type="protein sequence ID" value="KAA9322334.1"/>
    <property type="molecule type" value="Genomic_DNA"/>
</dbReference>
<feature type="transmembrane region" description="Helical" evidence="1">
    <location>
        <begin position="12"/>
        <end position="31"/>
    </location>
</feature>
<dbReference type="EMBL" id="JBBVUL010000013">
    <property type="protein sequence ID" value="MEL0565622.1"/>
    <property type="molecule type" value="Genomic_DNA"/>
</dbReference>
<feature type="transmembrane region" description="Helical" evidence="1">
    <location>
        <begin position="305"/>
        <end position="324"/>
    </location>
</feature>
<evidence type="ECO:0000313" key="2">
    <source>
        <dbReference type="EMBL" id="KAA9322334.1"/>
    </source>
</evidence>
<feature type="transmembrane region" description="Helical" evidence="1">
    <location>
        <begin position="228"/>
        <end position="250"/>
    </location>
</feature>
<feature type="transmembrane region" description="Helical" evidence="1">
    <location>
        <begin position="130"/>
        <end position="149"/>
    </location>
</feature>
<dbReference type="RefSeq" id="WP_006585661.1">
    <property type="nucleotide sequence ID" value="NZ_CATOUX010000008.1"/>
</dbReference>
<accession>A0A5N1IBP8</accession>
<proteinExistence type="predicted"/>
<keyword evidence="1" id="KW-0472">Membrane</keyword>
<comment type="caution">
    <text evidence="2">The sequence shown here is derived from an EMBL/GenBank/DDBJ whole genome shotgun (WGS) entry which is preliminary data.</text>
</comment>
<dbReference type="KEGG" id="lje:BUE77_07270"/>
<dbReference type="OrthoDB" id="2328595at2"/>
<feature type="transmembrane region" description="Helical" evidence="1">
    <location>
        <begin position="279"/>
        <end position="298"/>
    </location>
</feature>
<evidence type="ECO:0000313" key="3">
    <source>
        <dbReference type="EMBL" id="MEL0565622.1"/>
    </source>
</evidence>
<reference evidence="2 4" key="1">
    <citation type="submission" date="2019-09" db="EMBL/GenBank/DDBJ databases">
        <title>Draft genome sequence assemblies of isolates from the urinary tract.</title>
        <authorList>
            <person name="Mores C.R."/>
            <person name="Putonti C."/>
            <person name="Wolfe A.J."/>
        </authorList>
    </citation>
    <scope>NUCLEOTIDE SEQUENCE [LARGE SCALE GENOMIC DNA]</scope>
    <source>
        <strain evidence="2 4">UMB246</strain>
    </source>
</reference>
<sequence>MKIIEFFKRKNILVSFLIITLITFVLTYYQIRYKAVFVYNDTAFHYNRYFDIFQQLKTGNFSYFQTNYGFSQSGRIINAVYGPGFAYLNGLLLLLCKNWFIYQIITTFLLNYLAGYGYLYLCRKIKVKYLYAYVTLPLFLLGGYFPTWIQGNTLMSWGQALCPWIIAEGINFIVKNPSKLSYFKLGIWMAVVAQVHNLTLLMLGPVLLYFAIIGFVKHKNKLVLVKKIGVNIGIFILLSLNVIGGIIVLFNNKIALPVGVALNEHVLHFSSWDYSITNFSYLFVVLLLLQFFFAFYNFKSNKLNFEITMLCMLLILLASRVFPWSFFDKHFPSLQNSFQAPTRLVILIYPLFLSVISLSLSLLSRKVRIENGAKQIILLVLCLFTLMQFNQRRLSQRNSTLNYLNNKMVINYSFPRYISANRVTIRKSLHSADKNKFLTLFINSEPDYLPINEKTNAISSYGKYIIDKYKNFNHQVLPNGSLQLKWKAKRNEKIILPIVVYKQSILLVNGKRNNKYAKGLNVPIVYSKKGINVANLRFITPLWFVIMLWITVICWIITIGYLLYKSVRKHRPFLLK</sequence>
<evidence type="ECO:0000313" key="5">
    <source>
        <dbReference type="Proteomes" id="UP001385848"/>
    </source>
</evidence>
<feature type="transmembrane region" description="Helical" evidence="1">
    <location>
        <begin position="344"/>
        <end position="363"/>
    </location>
</feature>
<feature type="transmembrane region" description="Helical" evidence="1">
    <location>
        <begin position="99"/>
        <end position="121"/>
    </location>
</feature>
<evidence type="ECO:0000256" key="1">
    <source>
        <dbReference type="SAM" id="Phobius"/>
    </source>
</evidence>
<keyword evidence="1" id="KW-1133">Transmembrane helix</keyword>
<dbReference type="Proteomes" id="UP000327236">
    <property type="component" value="Unassembled WGS sequence"/>
</dbReference>
<keyword evidence="2" id="KW-0132">Cell division</keyword>
<reference evidence="3 5" key="2">
    <citation type="submission" date="2024-04" db="EMBL/GenBank/DDBJ databases">
        <title>Three lactobacilli isolated from voided urine samples from females with type 2 diabetes.</title>
        <authorList>
            <person name="Kula A."/>
            <person name="Stegman N."/>
            <person name="Putonti C."/>
        </authorList>
    </citation>
    <scope>NUCLEOTIDE SEQUENCE [LARGE SCALE GENOMIC DNA]</scope>
    <source>
        <strain evidence="3 5">1855</strain>
    </source>
</reference>
<keyword evidence="1" id="KW-0812">Transmembrane</keyword>
<feature type="transmembrane region" description="Helical" evidence="1">
    <location>
        <begin position="187"/>
        <end position="216"/>
    </location>
</feature>
<evidence type="ECO:0000313" key="4">
    <source>
        <dbReference type="Proteomes" id="UP000327236"/>
    </source>
</evidence>
<name>A0A5N1IBP8_LACJE</name>
<keyword evidence="2" id="KW-0131">Cell cycle</keyword>
<dbReference type="GeneID" id="31743516"/>
<organism evidence="2 4">
    <name type="scientific">Lactobacillus jensenii</name>
    <dbReference type="NCBI Taxonomy" id="109790"/>
    <lineage>
        <taxon>Bacteria</taxon>
        <taxon>Bacillati</taxon>
        <taxon>Bacillota</taxon>
        <taxon>Bacilli</taxon>
        <taxon>Lactobacillales</taxon>
        <taxon>Lactobacillaceae</taxon>
        <taxon>Lactobacillus</taxon>
    </lineage>
</organism>
<dbReference type="Proteomes" id="UP001385848">
    <property type="component" value="Unassembled WGS sequence"/>
</dbReference>
<dbReference type="GO" id="GO:0051301">
    <property type="term" value="P:cell division"/>
    <property type="evidence" value="ECO:0007669"/>
    <property type="project" value="UniProtKB-KW"/>
</dbReference>
<keyword evidence="5" id="KW-1185">Reference proteome</keyword>
<protein>
    <submittedName>
        <fullName evidence="2">Cell division protein</fullName>
    </submittedName>
</protein>
<gene>
    <name evidence="3" type="ORF">AAC431_06835</name>
    <name evidence="2" type="ORF">F6H94_05320</name>
</gene>